<keyword evidence="3" id="KW-1185">Reference proteome</keyword>
<feature type="transmembrane region" description="Helical" evidence="1">
    <location>
        <begin position="12"/>
        <end position="30"/>
    </location>
</feature>
<dbReference type="Proteomes" id="UP000317835">
    <property type="component" value="Chromosome"/>
</dbReference>
<evidence type="ECO:0000313" key="2">
    <source>
        <dbReference type="EMBL" id="QDV35865.1"/>
    </source>
</evidence>
<keyword evidence="1" id="KW-1133">Transmembrane helix</keyword>
<gene>
    <name evidence="2" type="ORF">ElP_37730</name>
</gene>
<reference evidence="2 3" key="1">
    <citation type="submission" date="2019-02" db="EMBL/GenBank/DDBJ databases">
        <title>Deep-cultivation of Planctomycetes and their phenomic and genomic characterization uncovers novel biology.</title>
        <authorList>
            <person name="Wiegand S."/>
            <person name="Jogler M."/>
            <person name="Boedeker C."/>
            <person name="Pinto D."/>
            <person name="Vollmers J."/>
            <person name="Rivas-Marin E."/>
            <person name="Kohn T."/>
            <person name="Peeters S.H."/>
            <person name="Heuer A."/>
            <person name="Rast P."/>
            <person name="Oberbeckmann S."/>
            <person name="Bunk B."/>
            <person name="Jeske O."/>
            <person name="Meyerdierks A."/>
            <person name="Storesund J.E."/>
            <person name="Kallscheuer N."/>
            <person name="Luecker S."/>
            <person name="Lage O.M."/>
            <person name="Pohl T."/>
            <person name="Merkel B.J."/>
            <person name="Hornburger P."/>
            <person name="Mueller R.-W."/>
            <person name="Bruemmer F."/>
            <person name="Labrenz M."/>
            <person name="Spormann A.M."/>
            <person name="Op den Camp H."/>
            <person name="Overmann J."/>
            <person name="Amann R."/>
            <person name="Jetten M.S.M."/>
            <person name="Mascher T."/>
            <person name="Medema M.H."/>
            <person name="Devos D.P."/>
            <person name="Kaster A.-K."/>
            <person name="Ovreas L."/>
            <person name="Rohde M."/>
            <person name="Galperin M.Y."/>
            <person name="Jogler C."/>
        </authorList>
    </citation>
    <scope>NUCLEOTIDE SEQUENCE [LARGE SCALE GENOMIC DNA]</scope>
    <source>
        <strain evidence="2 3">ElP</strain>
    </source>
</reference>
<accession>A0A518H4U5</accession>
<name>A0A518H4U5_9BACT</name>
<keyword evidence="1" id="KW-0812">Transmembrane</keyword>
<evidence type="ECO:0000256" key="1">
    <source>
        <dbReference type="SAM" id="Phobius"/>
    </source>
</evidence>
<dbReference type="OrthoDB" id="10000949at2"/>
<organism evidence="2 3">
    <name type="scientific">Tautonia plasticadhaerens</name>
    <dbReference type="NCBI Taxonomy" id="2527974"/>
    <lineage>
        <taxon>Bacteria</taxon>
        <taxon>Pseudomonadati</taxon>
        <taxon>Planctomycetota</taxon>
        <taxon>Planctomycetia</taxon>
        <taxon>Isosphaerales</taxon>
        <taxon>Isosphaeraceae</taxon>
        <taxon>Tautonia</taxon>
    </lineage>
</organism>
<proteinExistence type="predicted"/>
<dbReference type="KEGG" id="tpla:ElP_37730"/>
<sequence length="167" mass="18712">MRIPHLRVSVRALMAMVAAVAIALVTFVEFRQGIPSRSVVRGIPARFERLEYGMPRAEALAILGLDRSWLRGGISAIRGMTFGKYHGYSESYSVRPDRIVTVDAKVDGKPARVQILQPTGGLHLRFDRDDPAEFSTMRTSDSDRITYASFYRDGRTLAELSRDRGSH</sequence>
<dbReference type="EMBL" id="CP036426">
    <property type="protein sequence ID" value="QDV35865.1"/>
    <property type="molecule type" value="Genomic_DNA"/>
</dbReference>
<protein>
    <submittedName>
        <fullName evidence="2">Uncharacterized protein</fullName>
    </submittedName>
</protein>
<dbReference type="AlphaFoldDB" id="A0A518H4U5"/>
<evidence type="ECO:0000313" key="3">
    <source>
        <dbReference type="Proteomes" id="UP000317835"/>
    </source>
</evidence>
<keyword evidence="1" id="KW-0472">Membrane</keyword>
<dbReference type="RefSeq" id="WP_145271743.1">
    <property type="nucleotide sequence ID" value="NZ_CP036426.1"/>
</dbReference>